<dbReference type="Gene3D" id="1.10.150.520">
    <property type="match status" value="1"/>
</dbReference>
<dbReference type="Pfam" id="PF13242">
    <property type="entry name" value="Hydrolase_like"/>
    <property type="match status" value="1"/>
</dbReference>
<reference evidence="1" key="1">
    <citation type="submission" date="2021-01" db="EMBL/GenBank/DDBJ databases">
        <title>Whole genome shotgun sequence of Virgisporangium aurantiacum NBRC 16421.</title>
        <authorList>
            <person name="Komaki H."/>
            <person name="Tamura T."/>
        </authorList>
    </citation>
    <scope>NUCLEOTIDE SEQUENCE</scope>
    <source>
        <strain evidence="1">NBRC 16421</strain>
    </source>
</reference>
<evidence type="ECO:0000313" key="2">
    <source>
        <dbReference type="Proteomes" id="UP000612585"/>
    </source>
</evidence>
<organism evidence="1 2">
    <name type="scientific">Virgisporangium aurantiacum</name>
    <dbReference type="NCBI Taxonomy" id="175570"/>
    <lineage>
        <taxon>Bacteria</taxon>
        <taxon>Bacillati</taxon>
        <taxon>Actinomycetota</taxon>
        <taxon>Actinomycetes</taxon>
        <taxon>Micromonosporales</taxon>
        <taxon>Micromonosporaceae</taxon>
        <taxon>Virgisporangium</taxon>
    </lineage>
</organism>
<keyword evidence="2" id="KW-1185">Reference proteome</keyword>
<dbReference type="InterPro" id="IPR036412">
    <property type="entry name" value="HAD-like_sf"/>
</dbReference>
<evidence type="ECO:0008006" key="3">
    <source>
        <dbReference type="Google" id="ProtNLM"/>
    </source>
</evidence>
<protein>
    <recommendedName>
        <fullName evidence="3">Hydrolase of the HAD superfamily</fullName>
    </recommendedName>
</protein>
<dbReference type="SUPFAM" id="SSF56784">
    <property type="entry name" value="HAD-like"/>
    <property type="match status" value="1"/>
</dbReference>
<dbReference type="Proteomes" id="UP000612585">
    <property type="component" value="Unassembled WGS sequence"/>
</dbReference>
<dbReference type="InterPro" id="IPR023214">
    <property type="entry name" value="HAD_sf"/>
</dbReference>
<comment type="caution">
    <text evidence="1">The sequence shown here is derived from an EMBL/GenBank/DDBJ whole genome shotgun (WGS) entry which is preliminary data.</text>
</comment>
<accession>A0A8J3Z7M5</accession>
<dbReference type="InterPro" id="IPR052550">
    <property type="entry name" value="Pyrimidine_5'-ntase_YjjG"/>
</dbReference>
<proteinExistence type="predicted"/>
<gene>
    <name evidence="1" type="ORF">Vau01_064850</name>
</gene>
<dbReference type="PANTHER" id="PTHR47478:SF1">
    <property type="entry name" value="PYRIMIDINE 5'-NUCLEOTIDASE YJJG"/>
    <property type="match status" value="1"/>
</dbReference>
<dbReference type="RefSeq" id="WP_204000525.1">
    <property type="nucleotide sequence ID" value="NZ_BOPG01000044.1"/>
</dbReference>
<evidence type="ECO:0000313" key="1">
    <source>
        <dbReference type="EMBL" id="GIJ58969.1"/>
    </source>
</evidence>
<sequence length="217" mass="23629">MPLLFLSLDNTLLDRAGAFQAWGRDFLAEIGVPAHEVDWLDSVDADGLTSAWDLADAIRARYRLRRRPIDLVEEIREGLLAHLRLDPLVAFALRIAVDAGWTPVVVTNGESRVQTDKMVRTGLAHRVAAYVVSEDVGVRKPNPRIFAIAADKVGMRLAGAWLIGDSPEVDIGGANALGIPSAWVRRGRTWPDDRFAPTMQCDGLIEAVAAVLATKTG</sequence>
<dbReference type="Gene3D" id="3.40.50.1000">
    <property type="entry name" value="HAD superfamily/HAD-like"/>
    <property type="match status" value="1"/>
</dbReference>
<name>A0A8J3Z7M5_9ACTN</name>
<dbReference type="EMBL" id="BOPG01000044">
    <property type="protein sequence ID" value="GIJ58969.1"/>
    <property type="molecule type" value="Genomic_DNA"/>
</dbReference>
<dbReference type="AlphaFoldDB" id="A0A8J3Z7M5"/>
<dbReference type="PANTHER" id="PTHR47478">
    <property type="match status" value="1"/>
</dbReference>